<dbReference type="AlphaFoldDB" id="A0A6P2CN89"/>
<evidence type="ECO:0000313" key="4">
    <source>
        <dbReference type="Proteomes" id="UP000442244"/>
    </source>
</evidence>
<reference evidence="3 4" key="1">
    <citation type="submission" date="2019-01" db="EMBL/GenBank/DDBJ databases">
        <title>Leuconostoc litchii sp. nov., a novel lactic acid bacterium isolated from lychee.</title>
        <authorList>
            <person name="Wang L.-T."/>
        </authorList>
    </citation>
    <scope>NUCLEOTIDE SEQUENCE [LARGE SCALE GENOMIC DNA]</scope>
    <source>
        <strain evidence="3 4">MB7</strain>
    </source>
</reference>
<dbReference type="Proteomes" id="UP000442244">
    <property type="component" value="Unassembled WGS sequence"/>
</dbReference>
<gene>
    <name evidence="3" type="ORF">ESZ47_05115</name>
</gene>
<dbReference type="Pfam" id="PF00534">
    <property type="entry name" value="Glycos_transf_1"/>
    <property type="match status" value="1"/>
</dbReference>
<feature type="domain" description="Glycosyltransferase subfamily 4-like N-terminal" evidence="2">
    <location>
        <begin position="40"/>
        <end position="140"/>
    </location>
</feature>
<comment type="caution">
    <text evidence="3">The sequence shown here is derived from an EMBL/GenBank/DDBJ whole genome shotgun (WGS) entry which is preliminary data.</text>
</comment>
<dbReference type="EMBL" id="SDGY01000001">
    <property type="protein sequence ID" value="TYC47518.1"/>
    <property type="molecule type" value="Genomic_DNA"/>
</dbReference>
<evidence type="ECO:0000259" key="2">
    <source>
        <dbReference type="Pfam" id="PF13439"/>
    </source>
</evidence>
<sequence length="335" mass="38285">MKVLLYFENQNLIAKSGIGRALKLQQQALSYTDVEVSTDVKSIDYDVLHINTYGINSHHMVNKAHKMGKKVVYHGHSTYEDFRNSFTGSNAIAPLFKKYLVSLYGKADAIITPTPYSKQLLRGYRLSQPIIPISNGIPLDKYNHDELKIKKFRDYFDLADDQKVVMSVGLFFERKGILDFVELAKRHPEYVFIWFGYTDLRLVPNKISRLIKGDHPRNLIFPGYISGDVIRGAFQGANLFLYPSYEETEGIVVLEALASKQNVLVRDIPVYNKWLQDGVNCHKANNLDEFELKMQKILNGDLPNLSEVGYKLAETRDLPQIGKQLKSVYEMVLEG</sequence>
<dbReference type="GO" id="GO:0016757">
    <property type="term" value="F:glycosyltransferase activity"/>
    <property type="evidence" value="ECO:0007669"/>
    <property type="project" value="InterPro"/>
</dbReference>
<dbReference type="CDD" id="cd03801">
    <property type="entry name" value="GT4_PimA-like"/>
    <property type="match status" value="1"/>
</dbReference>
<keyword evidence="4" id="KW-1185">Reference proteome</keyword>
<accession>A0A6P2CN89</accession>
<feature type="domain" description="Glycosyl transferase family 1" evidence="1">
    <location>
        <begin position="151"/>
        <end position="301"/>
    </location>
</feature>
<dbReference type="InterPro" id="IPR001296">
    <property type="entry name" value="Glyco_trans_1"/>
</dbReference>
<organism evidence="3 4">
    <name type="scientific">Leuconostoc litchii</name>
    <dbReference type="NCBI Taxonomy" id="1981069"/>
    <lineage>
        <taxon>Bacteria</taxon>
        <taxon>Bacillati</taxon>
        <taxon>Bacillota</taxon>
        <taxon>Bacilli</taxon>
        <taxon>Lactobacillales</taxon>
        <taxon>Lactobacillaceae</taxon>
        <taxon>Leuconostoc</taxon>
    </lineage>
</organism>
<dbReference type="PANTHER" id="PTHR45947:SF3">
    <property type="entry name" value="SULFOQUINOVOSYL TRANSFERASE SQD2"/>
    <property type="match status" value="1"/>
</dbReference>
<keyword evidence="3" id="KW-0808">Transferase</keyword>
<dbReference type="RefSeq" id="WP_148605348.1">
    <property type="nucleotide sequence ID" value="NZ_SDGY01000001.1"/>
</dbReference>
<dbReference type="InterPro" id="IPR050194">
    <property type="entry name" value="Glycosyltransferase_grp1"/>
</dbReference>
<evidence type="ECO:0000259" key="1">
    <source>
        <dbReference type="Pfam" id="PF00534"/>
    </source>
</evidence>
<dbReference type="SUPFAM" id="SSF53756">
    <property type="entry name" value="UDP-Glycosyltransferase/glycogen phosphorylase"/>
    <property type="match status" value="1"/>
</dbReference>
<proteinExistence type="predicted"/>
<dbReference type="InterPro" id="IPR028098">
    <property type="entry name" value="Glyco_trans_4-like_N"/>
</dbReference>
<name>A0A6P2CN89_9LACO</name>
<dbReference type="Gene3D" id="3.40.50.2000">
    <property type="entry name" value="Glycogen Phosphorylase B"/>
    <property type="match status" value="2"/>
</dbReference>
<dbReference type="OrthoDB" id="9802525at2"/>
<evidence type="ECO:0000313" key="3">
    <source>
        <dbReference type="EMBL" id="TYC47518.1"/>
    </source>
</evidence>
<dbReference type="Pfam" id="PF13439">
    <property type="entry name" value="Glyco_transf_4"/>
    <property type="match status" value="1"/>
</dbReference>
<dbReference type="PANTHER" id="PTHR45947">
    <property type="entry name" value="SULFOQUINOVOSYL TRANSFERASE SQD2"/>
    <property type="match status" value="1"/>
</dbReference>
<protein>
    <submittedName>
        <fullName evidence="3">Glycosyltransferase</fullName>
    </submittedName>
</protein>